<accession>A0ABQ4FPU2</accession>
<gene>
    <name evidence="2" type="ORF">Mam01_69970</name>
</gene>
<dbReference type="Proteomes" id="UP000651728">
    <property type="component" value="Unassembled WGS sequence"/>
</dbReference>
<dbReference type="RefSeq" id="WP_204289487.1">
    <property type="nucleotide sequence ID" value="NZ_BAABEJ010000032.1"/>
</dbReference>
<name>A0ABQ4FPU2_9ACTN</name>
<protein>
    <recommendedName>
        <fullName evidence="4">STAS domain-containing protein</fullName>
    </recommendedName>
</protein>
<reference evidence="2 3" key="1">
    <citation type="submission" date="2021-01" db="EMBL/GenBank/DDBJ databases">
        <title>Whole genome shotgun sequence of Microbispora amethystogenes NBRC 101907.</title>
        <authorList>
            <person name="Komaki H."/>
            <person name="Tamura T."/>
        </authorList>
    </citation>
    <scope>NUCLEOTIDE SEQUENCE [LARGE SCALE GENOMIC DNA]</scope>
    <source>
        <strain evidence="2 3">NBRC 101907</strain>
    </source>
</reference>
<evidence type="ECO:0008006" key="4">
    <source>
        <dbReference type="Google" id="ProtNLM"/>
    </source>
</evidence>
<organism evidence="2 3">
    <name type="scientific">Microbispora amethystogenes</name>
    <dbReference type="NCBI Taxonomy" id="1427754"/>
    <lineage>
        <taxon>Bacteria</taxon>
        <taxon>Bacillati</taxon>
        <taxon>Actinomycetota</taxon>
        <taxon>Actinomycetes</taxon>
        <taxon>Streptosporangiales</taxon>
        <taxon>Streptosporangiaceae</taxon>
        <taxon>Microbispora</taxon>
    </lineage>
</organism>
<feature type="region of interest" description="Disordered" evidence="1">
    <location>
        <begin position="107"/>
        <end position="147"/>
    </location>
</feature>
<evidence type="ECO:0000313" key="2">
    <source>
        <dbReference type="EMBL" id="GIH36833.1"/>
    </source>
</evidence>
<sequence length="147" mass="15469">MTTPPTPDLLPCDTFDAADASDLAKLAALTGTGDLTPGDLLRTLQAVHAELLRRKNSHRLLVLDLTDLHQAEALFSDLGPAGDQARRIGRRIAEDGHMVGVLVVADYGPNELPDDDSDDTQGATSSAKTPAAPCHPAPISEHEVTSS</sequence>
<evidence type="ECO:0000256" key="1">
    <source>
        <dbReference type="SAM" id="MobiDB-lite"/>
    </source>
</evidence>
<dbReference type="EMBL" id="BOOB01000070">
    <property type="protein sequence ID" value="GIH36833.1"/>
    <property type="molecule type" value="Genomic_DNA"/>
</dbReference>
<evidence type="ECO:0000313" key="3">
    <source>
        <dbReference type="Proteomes" id="UP000651728"/>
    </source>
</evidence>
<proteinExistence type="predicted"/>
<comment type="caution">
    <text evidence="2">The sequence shown here is derived from an EMBL/GenBank/DDBJ whole genome shotgun (WGS) entry which is preliminary data.</text>
</comment>
<keyword evidence="3" id="KW-1185">Reference proteome</keyword>